<evidence type="ECO:0000256" key="1">
    <source>
        <dbReference type="SAM" id="MobiDB-lite"/>
    </source>
</evidence>
<keyword evidence="3" id="KW-1185">Reference proteome</keyword>
<protein>
    <submittedName>
        <fullName evidence="2">Integrase</fullName>
    </submittedName>
</protein>
<reference evidence="2 3" key="1">
    <citation type="submission" date="2019-04" db="EMBL/GenBank/DDBJ databases">
        <title>Streptomyces rhizosphaericola sp. nov., an actinobacterium isolated from the wheat rhizosphere.</title>
        <authorList>
            <person name="Vargas Hoyos H.A."/>
            <person name="Santos S.N."/>
            <person name="Genuario D.B."/>
            <person name="Melo I.S."/>
            <person name="Da Silva L.J."/>
            <person name="Da Silva F.S.P."/>
            <person name="Zucchi T.D."/>
        </authorList>
    </citation>
    <scope>NUCLEOTIDE SEQUENCE [LARGE SCALE GENOMIC DNA]</scope>
    <source>
        <strain evidence="2 3">1AS2c</strain>
    </source>
</reference>
<proteinExistence type="predicted"/>
<evidence type="ECO:0000313" key="2">
    <source>
        <dbReference type="EMBL" id="TGZ10747.1"/>
    </source>
</evidence>
<sequence length="70" mass="7535">MISRWLGHSSPTIALDYDVPFMPEVGSKGRGAFDGLPGERGDRLIGRHSPDSPQGHRPEVSAAMPQRGVP</sequence>
<dbReference type="EMBL" id="SRZK01000054">
    <property type="protein sequence ID" value="TGZ10747.1"/>
    <property type="molecule type" value="Genomic_DNA"/>
</dbReference>
<feature type="compositionally biased region" description="Basic and acidic residues" evidence="1">
    <location>
        <begin position="37"/>
        <end position="59"/>
    </location>
</feature>
<evidence type="ECO:0000313" key="3">
    <source>
        <dbReference type="Proteomes" id="UP000306274"/>
    </source>
</evidence>
<dbReference type="Proteomes" id="UP000306274">
    <property type="component" value="Unassembled WGS sequence"/>
</dbReference>
<accession>A0ABY2PI46</accession>
<organism evidence="2 3">
    <name type="scientific">Streptomyces rhizosphaericola</name>
    <dbReference type="NCBI Taxonomy" id="2564098"/>
    <lineage>
        <taxon>Bacteria</taxon>
        <taxon>Bacillati</taxon>
        <taxon>Actinomycetota</taxon>
        <taxon>Actinomycetes</taxon>
        <taxon>Kitasatosporales</taxon>
        <taxon>Streptomycetaceae</taxon>
        <taxon>Streptomyces</taxon>
    </lineage>
</organism>
<name>A0ABY2PI46_9ACTN</name>
<comment type="caution">
    <text evidence="2">The sequence shown here is derived from an EMBL/GenBank/DDBJ whole genome shotgun (WGS) entry which is preliminary data.</text>
</comment>
<gene>
    <name evidence="2" type="ORF">E5Z02_08360</name>
</gene>
<feature type="region of interest" description="Disordered" evidence="1">
    <location>
        <begin position="29"/>
        <end position="70"/>
    </location>
</feature>